<dbReference type="EMBL" id="MN740327">
    <property type="protein sequence ID" value="QHU00439.1"/>
    <property type="molecule type" value="Genomic_DNA"/>
</dbReference>
<organism evidence="1">
    <name type="scientific">viral metagenome</name>
    <dbReference type="NCBI Taxonomy" id="1070528"/>
    <lineage>
        <taxon>unclassified sequences</taxon>
        <taxon>metagenomes</taxon>
        <taxon>organismal metagenomes</taxon>
    </lineage>
</organism>
<reference evidence="1" key="1">
    <citation type="journal article" date="2020" name="Nature">
        <title>Giant virus diversity and host interactions through global metagenomics.</title>
        <authorList>
            <person name="Schulz F."/>
            <person name="Roux S."/>
            <person name="Paez-Espino D."/>
            <person name="Jungbluth S."/>
            <person name="Walsh D.A."/>
            <person name="Denef V.J."/>
            <person name="McMahon K.D."/>
            <person name="Konstantinidis K.T."/>
            <person name="Eloe-Fadrosh E.A."/>
            <person name="Kyrpides N.C."/>
            <person name="Woyke T."/>
        </authorList>
    </citation>
    <scope>NUCLEOTIDE SEQUENCE</scope>
    <source>
        <strain evidence="1">GVMAG-M-3300025860-20</strain>
    </source>
</reference>
<proteinExistence type="predicted"/>
<sequence>MNEIIKPYTTDIFNCIYNNVTTETSTNGTSTEKTSTQEKIKEFRNEFFPSCKSKL</sequence>
<evidence type="ECO:0000313" key="1">
    <source>
        <dbReference type="EMBL" id="QHU00439.1"/>
    </source>
</evidence>
<dbReference type="AlphaFoldDB" id="A0A6C0J444"/>
<accession>A0A6C0J444</accession>
<name>A0A6C0J444_9ZZZZ</name>
<protein>
    <submittedName>
        <fullName evidence="1">Uncharacterized protein</fullName>
    </submittedName>
</protein>